<sequence>MQQKKRSKNREHKVDESWLLPYSDLLTLLLALFIVLFAMSEIDAEKYEQLTRVFKSEFSGGTGFLDDSGAPAEVPGEADKDAKETKTKGNSKNEWTQLKELQTKVDDYIANNNLEKVLETQLTGEGLLITIRNDVTFDSGSAIVKKDGRKIAAEVSKLLIADPPREVVISGHADDRPINNSEFRSNWELSVMRAVNFMSLILKNNSLDPTMFSAKGFGEHQPIVPNSSEENRAKNRRVEVLVLPNTEIDVKDSEKADE</sequence>
<dbReference type="InterPro" id="IPR006665">
    <property type="entry name" value="OmpA-like"/>
</dbReference>
<dbReference type="PANTHER" id="PTHR30329:SF21">
    <property type="entry name" value="LIPOPROTEIN YIAD-RELATED"/>
    <property type="match status" value="1"/>
</dbReference>
<gene>
    <name evidence="10" type="primary">motB</name>
    <name evidence="10" type="ORF">GCM10011409_11510</name>
</gene>
<evidence type="ECO:0000256" key="1">
    <source>
        <dbReference type="ARBA" id="ARBA00004162"/>
    </source>
</evidence>
<dbReference type="InterPro" id="IPR036737">
    <property type="entry name" value="OmpA-like_sf"/>
</dbReference>
<dbReference type="PANTHER" id="PTHR30329">
    <property type="entry name" value="STATOR ELEMENT OF FLAGELLAR MOTOR COMPLEX"/>
    <property type="match status" value="1"/>
</dbReference>
<evidence type="ECO:0000256" key="7">
    <source>
        <dbReference type="PROSITE-ProRule" id="PRU00473"/>
    </source>
</evidence>
<dbReference type="GO" id="GO:0005886">
    <property type="term" value="C:plasma membrane"/>
    <property type="evidence" value="ECO:0007669"/>
    <property type="project" value="UniProtKB-SubCell"/>
</dbReference>
<dbReference type="RefSeq" id="WP_188724778.1">
    <property type="nucleotide sequence ID" value="NZ_BMJD01000005.1"/>
</dbReference>
<keyword evidence="3" id="KW-1003">Cell membrane</keyword>
<accession>A0A9W5X523</accession>
<evidence type="ECO:0000313" key="10">
    <source>
        <dbReference type="EMBL" id="GGB35730.1"/>
    </source>
</evidence>
<evidence type="ECO:0000256" key="6">
    <source>
        <dbReference type="ARBA" id="ARBA00023136"/>
    </source>
</evidence>
<comment type="similarity">
    <text evidence="2">Belongs to the MotB family.</text>
</comment>
<proteinExistence type="inferred from homology"/>
<dbReference type="PROSITE" id="PS51123">
    <property type="entry name" value="OMPA_2"/>
    <property type="match status" value="1"/>
</dbReference>
<dbReference type="CDD" id="cd07185">
    <property type="entry name" value="OmpA_C-like"/>
    <property type="match status" value="1"/>
</dbReference>
<dbReference type="AlphaFoldDB" id="A0A9W5X523"/>
<evidence type="ECO:0000256" key="8">
    <source>
        <dbReference type="SAM" id="MobiDB-lite"/>
    </source>
</evidence>
<comment type="caution">
    <text evidence="10">The sequence shown here is derived from an EMBL/GenBank/DDBJ whole genome shotgun (WGS) entry which is preliminary data.</text>
</comment>
<dbReference type="InterPro" id="IPR025713">
    <property type="entry name" value="MotB-like_N_dom"/>
</dbReference>
<feature type="compositionally biased region" description="Basic and acidic residues" evidence="8">
    <location>
        <begin position="77"/>
        <end position="87"/>
    </location>
</feature>
<evidence type="ECO:0000313" key="11">
    <source>
        <dbReference type="Proteomes" id="UP000621492"/>
    </source>
</evidence>
<feature type="region of interest" description="Disordered" evidence="8">
    <location>
        <begin position="65"/>
        <end position="91"/>
    </location>
</feature>
<keyword evidence="6 7" id="KW-0472">Membrane</keyword>
<organism evidence="10 11">
    <name type="scientific">Lentibacillus populi</name>
    <dbReference type="NCBI Taxonomy" id="1827502"/>
    <lineage>
        <taxon>Bacteria</taxon>
        <taxon>Bacillati</taxon>
        <taxon>Bacillota</taxon>
        <taxon>Bacilli</taxon>
        <taxon>Bacillales</taxon>
        <taxon>Bacillaceae</taxon>
        <taxon>Lentibacillus</taxon>
    </lineage>
</organism>
<name>A0A9W5X523_9BACI</name>
<dbReference type="NCBIfam" id="NF005831">
    <property type="entry name" value="PRK07734.1"/>
    <property type="match status" value="1"/>
</dbReference>
<evidence type="ECO:0000256" key="2">
    <source>
        <dbReference type="ARBA" id="ARBA00008914"/>
    </source>
</evidence>
<dbReference type="SUPFAM" id="SSF103088">
    <property type="entry name" value="OmpA-like"/>
    <property type="match status" value="1"/>
</dbReference>
<evidence type="ECO:0000256" key="5">
    <source>
        <dbReference type="ARBA" id="ARBA00022989"/>
    </source>
</evidence>
<comment type="subcellular location">
    <subcellularLocation>
        <location evidence="1">Cell membrane</location>
        <topology evidence="1">Single-pass membrane protein</topology>
    </subcellularLocation>
</comment>
<dbReference type="InterPro" id="IPR050330">
    <property type="entry name" value="Bact_OuterMem_StrucFunc"/>
</dbReference>
<keyword evidence="4" id="KW-0812">Transmembrane</keyword>
<dbReference type="Pfam" id="PF13677">
    <property type="entry name" value="MotB_plug"/>
    <property type="match status" value="1"/>
</dbReference>
<reference evidence="10" key="1">
    <citation type="journal article" date="2014" name="Int. J. Syst. Evol. Microbiol.">
        <title>Complete genome sequence of Corynebacterium casei LMG S-19264T (=DSM 44701T), isolated from a smear-ripened cheese.</title>
        <authorList>
            <consortium name="US DOE Joint Genome Institute (JGI-PGF)"/>
            <person name="Walter F."/>
            <person name="Albersmeier A."/>
            <person name="Kalinowski J."/>
            <person name="Ruckert C."/>
        </authorList>
    </citation>
    <scope>NUCLEOTIDE SEQUENCE</scope>
    <source>
        <strain evidence="10">CGMCC 1.15454</strain>
    </source>
</reference>
<keyword evidence="11" id="KW-1185">Reference proteome</keyword>
<dbReference type="Pfam" id="PF00691">
    <property type="entry name" value="OmpA"/>
    <property type="match status" value="1"/>
</dbReference>
<evidence type="ECO:0000256" key="4">
    <source>
        <dbReference type="ARBA" id="ARBA00022692"/>
    </source>
</evidence>
<dbReference type="EMBL" id="BMJD01000005">
    <property type="protein sequence ID" value="GGB35730.1"/>
    <property type="molecule type" value="Genomic_DNA"/>
</dbReference>
<reference evidence="10" key="2">
    <citation type="submission" date="2020-09" db="EMBL/GenBank/DDBJ databases">
        <authorList>
            <person name="Sun Q."/>
            <person name="Zhou Y."/>
        </authorList>
    </citation>
    <scope>NUCLEOTIDE SEQUENCE</scope>
    <source>
        <strain evidence="10">CGMCC 1.15454</strain>
    </source>
</reference>
<feature type="domain" description="OmpA-like" evidence="9">
    <location>
        <begin position="124"/>
        <end position="246"/>
    </location>
</feature>
<evidence type="ECO:0000256" key="3">
    <source>
        <dbReference type="ARBA" id="ARBA00022475"/>
    </source>
</evidence>
<protein>
    <submittedName>
        <fullName evidence="10">Motility protein B</fullName>
    </submittedName>
</protein>
<evidence type="ECO:0000259" key="9">
    <source>
        <dbReference type="PROSITE" id="PS51123"/>
    </source>
</evidence>
<keyword evidence="5" id="KW-1133">Transmembrane helix</keyword>
<dbReference type="Proteomes" id="UP000621492">
    <property type="component" value="Unassembled WGS sequence"/>
</dbReference>
<dbReference type="Gene3D" id="3.30.1330.60">
    <property type="entry name" value="OmpA-like domain"/>
    <property type="match status" value="1"/>
</dbReference>